<protein>
    <submittedName>
        <fullName evidence="4">Uncharacterized protein</fullName>
    </submittedName>
</protein>
<dbReference type="PROSITE" id="PS50005">
    <property type="entry name" value="TPR"/>
    <property type="match status" value="2"/>
</dbReference>
<dbReference type="RefSeq" id="XP_044544594.1">
    <property type="nucleotide sequence ID" value="XM_044699409.1"/>
</dbReference>
<keyword evidence="5" id="KW-1185">Reference proteome</keyword>
<evidence type="ECO:0000256" key="3">
    <source>
        <dbReference type="PROSITE-ProRule" id="PRU00339"/>
    </source>
</evidence>
<keyword evidence="1 3" id="KW-0802">TPR repeat</keyword>
<dbReference type="GeneID" id="68101697"/>
<dbReference type="InterPro" id="IPR019734">
    <property type="entry name" value="TPR_rpt"/>
</dbReference>
<evidence type="ECO:0000313" key="5">
    <source>
        <dbReference type="Proteomes" id="UP000816034"/>
    </source>
</evidence>
<gene>
    <name evidence="4" type="ORF">C9374_009243</name>
</gene>
<dbReference type="InterPro" id="IPR011990">
    <property type="entry name" value="TPR-like_helical_dom_sf"/>
</dbReference>
<dbReference type="EMBL" id="PYSW02000038">
    <property type="protein sequence ID" value="KAG2377332.1"/>
    <property type="molecule type" value="Genomic_DNA"/>
</dbReference>
<evidence type="ECO:0000256" key="1">
    <source>
        <dbReference type="ARBA" id="ARBA00022803"/>
    </source>
</evidence>
<name>A0AA88GDB6_NAELO</name>
<feature type="repeat" description="TPR" evidence="3">
    <location>
        <begin position="63"/>
        <end position="96"/>
    </location>
</feature>
<organism evidence="4 5">
    <name type="scientific">Naegleria lovaniensis</name>
    <name type="common">Amoeba</name>
    <dbReference type="NCBI Taxonomy" id="51637"/>
    <lineage>
        <taxon>Eukaryota</taxon>
        <taxon>Discoba</taxon>
        <taxon>Heterolobosea</taxon>
        <taxon>Tetramitia</taxon>
        <taxon>Eutetramitia</taxon>
        <taxon>Vahlkampfiidae</taxon>
        <taxon>Naegleria</taxon>
    </lineage>
</organism>
<dbReference type="PANTHER" id="PTHR12558:SF13">
    <property type="entry name" value="CELL DIVISION CYCLE PROTEIN 27 HOMOLOG"/>
    <property type="match status" value="1"/>
</dbReference>
<dbReference type="Pfam" id="PF13181">
    <property type="entry name" value="TPR_8"/>
    <property type="match status" value="2"/>
</dbReference>
<evidence type="ECO:0000313" key="4">
    <source>
        <dbReference type="EMBL" id="KAG2377332.1"/>
    </source>
</evidence>
<proteinExistence type="inferred from homology"/>
<dbReference type="SUPFAM" id="SSF48452">
    <property type="entry name" value="TPR-like"/>
    <property type="match status" value="2"/>
</dbReference>
<evidence type="ECO:0000256" key="2">
    <source>
        <dbReference type="ARBA" id="ARBA00038210"/>
    </source>
</evidence>
<dbReference type="SMART" id="SM00028">
    <property type="entry name" value="TPR"/>
    <property type="match status" value="6"/>
</dbReference>
<dbReference type="PANTHER" id="PTHR12558">
    <property type="entry name" value="CELL DIVISION CYCLE 16,23,27"/>
    <property type="match status" value="1"/>
</dbReference>
<dbReference type="Gene3D" id="1.25.40.10">
    <property type="entry name" value="Tetratricopeptide repeat domain"/>
    <property type="match status" value="2"/>
</dbReference>
<reference evidence="4 5" key="1">
    <citation type="journal article" date="2018" name="BMC Genomics">
        <title>The genome of Naegleria lovaniensis, the basis for a comparative approach to unravel pathogenicity factors of the human pathogenic amoeba N. fowleri.</title>
        <authorList>
            <person name="Liechti N."/>
            <person name="Schurch N."/>
            <person name="Bruggmann R."/>
            <person name="Wittwer M."/>
        </authorList>
    </citation>
    <scope>NUCLEOTIDE SEQUENCE [LARGE SCALE GENOMIC DNA]</scope>
    <source>
        <strain evidence="4 5">ATCC 30569</strain>
    </source>
</reference>
<comment type="caution">
    <text evidence="4">The sequence shown here is derived from an EMBL/GenBank/DDBJ whole genome shotgun (WGS) entry which is preliminary data.</text>
</comment>
<feature type="repeat" description="TPR" evidence="3">
    <location>
        <begin position="191"/>
        <end position="224"/>
    </location>
</feature>
<dbReference type="AlphaFoldDB" id="A0AA88GDB6"/>
<sequence>MQALFQSFSITWNWLMGKPLSSSEEEEEHEVKQQQHSHSSVEKNQLVLSLSEDVLKENFEYSLKTWISLGVFLRESHEWEHAENVFKRAMKIVEDSAVYSNHSIQSSISSTSLNVSLLLLERARNLEKLGKIEQAIENFEKVIKFNVSKQDTIDALSELAWIYLGEEKFEKARLTISQIEEIASEEQRTRQIISHLLGNYHLSVGEQDVALQHYEKAVELDSTCVDALAVLGDIYCHYKKDESKAREMWERAFSIDALNTSISHYQLANIIMKKDKNYERSKSILDIGLQVDATDANTNYLMACCLEDMQCEAKDVVIFHYSEAMRLECTKKNLFIRFCNYLVLLGKYEWAIGVLNNGMKQKPKETITFLSMREKIYETTKNYQNALNDCELLLKLISQAAISGSSSIYNTTHPAQMTRDQVQERIAQIKQRL</sequence>
<dbReference type="Proteomes" id="UP000816034">
    <property type="component" value="Unassembled WGS sequence"/>
</dbReference>
<accession>A0AA88GDB6</accession>
<comment type="similarity">
    <text evidence="2">Belongs to the APC3/CDC27 family.</text>
</comment>